<comment type="caution">
    <text evidence="9">The sequence shown here is derived from an EMBL/GenBank/DDBJ whole genome shotgun (WGS) entry which is preliminary data.</text>
</comment>
<keyword evidence="5" id="KW-0694">RNA-binding</keyword>
<evidence type="ECO:0000313" key="10">
    <source>
        <dbReference type="Proteomes" id="UP000555728"/>
    </source>
</evidence>
<dbReference type="CDD" id="cd02869">
    <property type="entry name" value="PseudoU_synth_RluA_like"/>
    <property type="match status" value="1"/>
</dbReference>
<dbReference type="CDD" id="cd00165">
    <property type="entry name" value="S4"/>
    <property type="match status" value="1"/>
</dbReference>
<keyword evidence="10" id="KW-1185">Reference proteome</keyword>
<organism evidence="9 10">
    <name type="scientific">Roseospira goensis</name>
    <dbReference type="NCBI Taxonomy" id="391922"/>
    <lineage>
        <taxon>Bacteria</taxon>
        <taxon>Pseudomonadati</taxon>
        <taxon>Pseudomonadota</taxon>
        <taxon>Alphaproteobacteria</taxon>
        <taxon>Rhodospirillales</taxon>
        <taxon>Rhodospirillaceae</taxon>
        <taxon>Roseospira</taxon>
    </lineage>
</organism>
<sequence>MGGVQSIQVSAEEADQRLDRWFRRRFPALTHGRLEKLLRTGQVRVDGARARASTRLTAGQTVRVPPLPTAPPDDAAPRPKPAAAIRTGDLDDLRAAILHQDEWLIALNKPAGLATQGGSGLTRHLDAMLDGLKRHPDDERPRLVHRLDKDTSGVLLLARTARAAKALAEAFRRRETRKVYWALVVGLPKPRAGTIRAALRKEGGPKGERVVWDDATGKPAITDYQVVDDAAGTVSWLAMEPRTGRTHQLRAHAMVLGTPILGDGKYGGQGAFIGGAEVARRMHLHARHLAMPHPAGGTLVVEAPLPPHMTEAFRYFGFRQQDAPALEDRR</sequence>
<protein>
    <recommendedName>
        <fullName evidence="6">Pseudouridine synthase</fullName>
        <ecNumber evidence="6">5.4.99.-</ecNumber>
    </recommendedName>
</protein>
<dbReference type="InterPro" id="IPR020103">
    <property type="entry name" value="PsdUridine_synth_cat_dom_sf"/>
</dbReference>
<dbReference type="PROSITE" id="PS01129">
    <property type="entry name" value="PSI_RLU"/>
    <property type="match status" value="1"/>
</dbReference>
<feature type="domain" description="Pseudouridine synthase RsuA/RluA-like" evidence="8">
    <location>
        <begin position="104"/>
        <end position="253"/>
    </location>
</feature>
<comment type="similarity">
    <text evidence="1 6">Belongs to the pseudouridine synthase RluA family.</text>
</comment>
<dbReference type="SUPFAM" id="SSF55174">
    <property type="entry name" value="Alpha-L RNA-binding motif"/>
    <property type="match status" value="1"/>
</dbReference>
<gene>
    <name evidence="9" type="ORF">GGD88_001824</name>
</gene>
<dbReference type="PANTHER" id="PTHR21600:SF44">
    <property type="entry name" value="RIBOSOMAL LARGE SUBUNIT PSEUDOURIDINE SYNTHASE D"/>
    <property type="match status" value="1"/>
</dbReference>
<evidence type="ECO:0000313" key="9">
    <source>
        <dbReference type="EMBL" id="MBB4286099.1"/>
    </source>
</evidence>
<dbReference type="Gene3D" id="3.30.2350.10">
    <property type="entry name" value="Pseudouridine synthase"/>
    <property type="match status" value="1"/>
</dbReference>
<dbReference type="Gene3D" id="3.10.290.10">
    <property type="entry name" value="RNA-binding S4 domain"/>
    <property type="match status" value="1"/>
</dbReference>
<proteinExistence type="inferred from homology"/>
<evidence type="ECO:0000259" key="8">
    <source>
        <dbReference type="Pfam" id="PF00849"/>
    </source>
</evidence>
<dbReference type="InterPro" id="IPR036986">
    <property type="entry name" value="S4_RNA-bd_sf"/>
</dbReference>
<evidence type="ECO:0000256" key="6">
    <source>
        <dbReference type="RuleBase" id="RU362028"/>
    </source>
</evidence>
<dbReference type="PROSITE" id="PS50889">
    <property type="entry name" value="S4"/>
    <property type="match status" value="1"/>
</dbReference>
<reference evidence="9 10" key="1">
    <citation type="submission" date="2020-08" db="EMBL/GenBank/DDBJ databases">
        <title>Genome sequencing of Purple Non-Sulfur Bacteria from various extreme environments.</title>
        <authorList>
            <person name="Mayer M."/>
        </authorList>
    </citation>
    <scope>NUCLEOTIDE SEQUENCE [LARGE SCALE GENOMIC DNA]</scope>
    <source>
        <strain evidence="9 10">JA135</strain>
    </source>
</reference>
<comment type="function">
    <text evidence="6">Responsible for synthesis of pseudouridine from uracil.</text>
</comment>
<dbReference type="InterPro" id="IPR006225">
    <property type="entry name" value="PsdUridine_synth_RluC/D"/>
</dbReference>
<dbReference type="EC" id="5.4.99.-" evidence="6"/>
<dbReference type="EMBL" id="JACIGI010000012">
    <property type="protein sequence ID" value="MBB4286099.1"/>
    <property type="molecule type" value="Genomic_DNA"/>
</dbReference>
<keyword evidence="2 6" id="KW-0413">Isomerase</keyword>
<dbReference type="GO" id="GO:0160140">
    <property type="term" value="F:23S rRNA pseudouridine(1911/1915/1917) synthase activity"/>
    <property type="evidence" value="ECO:0007669"/>
    <property type="project" value="UniProtKB-EC"/>
</dbReference>
<dbReference type="InterPro" id="IPR006224">
    <property type="entry name" value="PsdUridine_synth_RluA-like_CS"/>
</dbReference>
<comment type="catalytic activity">
    <reaction evidence="3">
        <text>uridine(1911/1915/1917) in 23S rRNA = pseudouridine(1911/1915/1917) in 23S rRNA</text>
        <dbReference type="Rhea" id="RHEA:42524"/>
        <dbReference type="Rhea" id="RHEA-COMP:10097"/>
        <dbReference type="Rhea" id="RHEA-COMP:10098"/>
        <dbReference type="ChEBI" id="CHEBI:65314"/>
        <dbReference type="ChEBI" id="CHEBI:65315"/>
        <dbReference type="EC" id="5.4.99.23"/>
    </reaction>
</comment>
<accession>A0A7W6RZI5</accession>
<name>A0A7W6RZI5_9PROT</name>
<dbReference type="InterPro" id="IPR050188">
    <property type="entry name" value="RluA_PseudoU_synthase"/>
</dbReference>
<dbReference type="PANTHER" id="PTHR21600">
    <property type="entry name" value="MITOCHONDRIAL RNA PSEUDOURIDINE SYNTHASE"/>
    <property type="match status" value="1"/>
</dbReference>
<dbReference type="GO" id="GO:0003723">
    <property type="term" value="F:RNA binding"/>
    <property type="evidence" value="ECO:0007669"/>
    <property type="project" value="UniProtKB-KW"/>
</dbReference>
<dbReference type="RefSeq" id="WP_343056322.1">
    <property type="nucleotide sequence ID" value="NZ_JACIGI010000012.1"/>
</dbReference>
<evidence type="ECO:0000256" key="4">
    <source>
        <dbReference type="PIRSR" id="PIRSR606225-1"/>
    </source>
</evidence>
<evidence type="ECO:0000256" key="3">
    <source>
        <dbReference type="ARBA" id="ARBA00036882"/>
    </source>
</evidence>
<dbReference type="NCBIfam" id="TIGR00005">
    <property type="entry name" value="rluA_subfam"/>
    <property type="match status" value="1"/>
</dbReference>
<evidence type="ECO:0000256" key="2">
    <source>
        <dbReference type="ARBA" id="ARBA00023235"/>
    </source>
</evidence>
<evidence type="ECO:0000256" key="1">
    <source>
        <dbReference type="ARBA" id="ARBA00010876"/>
    </source>
</evidence>
<evidence type="ECO:0000256" key="5">
    <source>
        <dbReference type="PROSITE-ProRule" id="PRU00182"/>
    </source>
</evidence>
<evidence type="ECO:0000256" key="7">
    <source>
        <dbReference type="SAM" id="MobiDB-lite"/>
    </source>
</evidence>
<dbReference type="GO" id="GO:0000455">
    <property type="term" value="P:enzyme-directed rRNA pseudouridine synthesis"/>
    <property type="evidence" value="ECO:0007669"/>
    <property type="project" value="TreeGrafter"/>
</dbReference>
<comment type="catalytic activity">
    <reaction evidence="6">
        <text>a uridine in RNA = a pseudouridine in RNA</text>
        <dbReference type="Rhea" id="RHEA:48348"/>
        <dbReference type="Rhea" id="RHEA-COMP:12068"/>
        <dbReference type="Rhea" id="RHEA-COMP:12069"/>
        <dbReference type="ChEBI" id="CHEBI:65314"/>
        <dbReference type="ChEBI" id="CHEBI:65315"/>
    </reaction>
</comment>
<dbReference type="AlphaFoldDB" id="A0A7W6RZI5"/>
<dbReference type="SUPFAM" id="SSF55120">
    <property type="entry name" value="Pseudouridine synthase"/>
    <property type="match status" value="1"/>
</dbReference>
<dbReference type="Proteomes" id="UP000555728">
    <property type="component" value="Unassembled WGS sequence"/>
</dbReference>
<dbReference type="InterPro" id="IPR006145">
    <property type="entry name" value="PsdUridine_synth_RsuA/RluA"/>
</dbReference>
<feature type="active site" evidence="4">
    <location>
        <position position="148"/>
    </location>
</feature>
<dbReference type="Pfam" id="PF00849">
    <property type="entry name" value="PseudoU_synth_2"/>
    <property type="match status" value="1"/>
</dbReference>
<feature type="region of interest" description="Disordered" evidence="7">
    <location>
        <begin position="49"/>
        <end position="81"/>
    </location>
</feature>